<organism evidence="2 3">
    <name type="scientific">Candidatus Phosphoribacter hodrii</name>
    <dbReference type="NCBI Taxonomy" id="2953743"/>
    <lineage>
        <taxon>Bacteria</taxon>
        <taxon>Bacillati</taxon>
        <taxon>Actinomycetota</taxon>
        <taxon>Actinomycetes</taxon>
        <taxon>Micrococcales</taxon>
        <taxon>Dermatophilaceae</taxon>
        <taxon>Candidatus Phosphoribacter</taxon>
    </lineage>
</organism>
<dbReference type="InterPro" id="IPR043129">
    <property type="entry name" value="ATPase_NBD"/>
</dbReference>
<name>A0A934X424_9MICO</name>
<dbReference type="AlphaFoldDB" id="A0A934X424"/>
<dbReference type="Gene3D" id="3.30.420.40">
    <property type="match status" value="2"/>
</dbReference>
<comment type="caution">
    <text evidence="2">The sequence shown here is derived from an EMBL/GenBank/DDBJ whole genome shotgun (WGS) entry which is preliminary data.</text>
</comment>
<dbReference type="Pfam" id="PF00480">
    <property type="entry name" value="ROK"/>
    <property type="match status" value="1"/>
</dbReference>
<dbReference type="PANTHER" id="PTHR18964:SF169">
    <property type="entry name" value="N-ACETYLMANNOSAMINE KINASE"/>
    <property type="match status" value="1"/>
</dbReference>
<dbReference type="PROSITE" id="PS01125">
    <property type="entry name" value="ROK"/>
    <property type="match status" value="1"/>
</dbReference>
<accession>A0A934X424</accession>
<dbReference type="PANTHER" id="PTHR18964">
    <property type="entry name" value="ROK (REPRESSOR, ORF, KINASE) FAMILY"/>
    <property type="match status" value="1"/>
</dbReference>
<dbReference type="SUPFAM" id="SSF53067">
    <property type="entry name" value="Actin-like ATPase domain"/>
    <property type="match status" value="1"/>
</dbReference>
<comment type="similarity">
    <text evidence="1">Belongs to the ROK (NagC/XylR) family.</text>
</comment>
<dbReference type="EMBL" id="JADIXZ010000003">
    <property type="protein sequence ID" value="MBK6300387.1"/>
    <property type="molecule type" value="Genomic_DNA"/>
</dbReference>
<proteinExistence type="inferred from homology"/>
<gene>
    <name evidence="2" type="ORF">IPF40_04780</name>
</gene>
<evidence type="ECO:0000256" key="1">
    <source>
        <dbReference type="ARBA" id="ARBA00006479"/>
    </source>
</evidence>
<dbReference type="InterPro" id="IPR000600">
    <property type="entry name" value="ROK"/>
</dbReference>
<evidence type="ECO:0000313" key="3">
    <source>
        <dbReference type="Proteomes" id="UP000718281"/>
    </source>
</evidence>
<evidence type="ECO:0000313" key="2">
    <source>
        <dbReference type="EMBL" id="MBK6300387.1"/>
    </source>
</evidence>
<sequence length="315" mass="30551">MSEPVLALDIGGTKIAAALVTGGHVGEVCRVATPASQGPEAVVAAAVAVAKEARGESRPVLVGIGSAGVIDSTNGVVTHATDALPGWAGTPLARGVSEGLGLAAYALNDVHAHALGEASFGAGRGLRDVLLVAVGTGVGGAVVHRGEVIFGAHAVAGHLGHIPASEAAGLPCTCGRVGHLEALASGPGLAAALRREGGSAQNGRDVVVQAGQLGAAGEAARAVLTLGGVALGRVIGGLVNTLDPDVVVLAGSVADAGLIWWEAVQDGVRQEAMDAVRGIPLVPAGAGAAAALLGAAHFAMTRHASKTVADDGQGL</sequence>
<dbReference type="InterPro" id="IPR049874">
    <property type="entry name" value="ROK_cs"/>
</dbReference>
<protein>
    <submittedName>
        <fullName evidence="2">ROK family protein</fullName>
    </submittedName>
</protein>
<dbReference type="Proteomes" id="UP000718281">
    <property type="component" value="Unassembled WGS sequence"/>
</dbReference>
<reference evidence="2 3" key="1">
    <citation type="submission" date="2020-10" db="EMBL/GenBank/DDBJ databases">
        <title>Connecting structure to function with the recovery of over 1000 high-quality activated sludge metagenome-assembled genomes encoding full-length rRNA genes using long-read sequencing.</title>
        <authorList>
            <person name="Singleton C.M."/>
            <person name="Petriglieri F."/>
            <person name="Kristensen J.M."/>
            <person name="Kirkegaard R.H."/>
            <person name="Michaelsen T.Y."/>
            <person name="Andersen M.H."/>
            <person name="Karst S.M."/>
            <person name="Dueholm M.S."/>
            <person name="Nielsen P.H."/>
            <person name="Albertsen M."/>
        </authorList>
    </citation>
    <scope>NUCLEOTIDE SEQUENCE [LARGE SCALE GENOMIC DNA]</scope>
    <source>
        <strain evidence="2">AalE_18-Q3-R2-46_BAT3C.188</strain>
    </source>
</reference>